<dbReference type="InterPro" id="IPR023296">
    <property type="entry name" value="Glyco_hydro_beta-prop_sf"/>
</dbReference>
<dbReference type="PANTHER" id="PTHR43772">
    <property type="entry name" value="ENDO-1,4-BETA-XYLANASE"/>
    <property type="match status" value="1"/>
</dbReference>
<dbReference type="SUPFAM" id="SSF75005">
    <property type="entry name" value="Arabinanase/levansucrase/invertase"/>
    <property type="match status" value="1"/>
</dbReference>
<evidence type="ECO:0000313" key="5">
    <source>
        <dbReference type="Proteomes" id="UP000260983"/>
    </source>
</evidence>
<organism evidence="4 5">
    <name type="scientific">Bacteroides oleiciplenus</name>
    <dbReference type="NCBI Taxonomy" id="626931"/>
    <lineage>
        <taxon>Bacteria</taxon>
        <taxon>Pseudomonadati</taxon>
        <taxon>Bacteroidota</taxon>
        <taxon>Bacteroidia</taxon>
        <taxon>Bacteroidales</taxon>
        <taxon>Bacteroidaceae</taxon>
        <taxon>Bacteroides</taxon>
    </lineage>
</organism>
<dbReference type="Gene3D" id="2.115.10.20">
    <property type="entry name" value="Glycosyl hydrolase domain, family 43"/>
    <property type="match status" value="1"/>
</dbReference>
<feature type="chain" id="PRO_5017692548" description="Glycosyl hydrolase family 43" evidence="3">
    <location>
        <begin position="25"/>
        <end position="698"/>
    </location>
</feature>
<evidence type="ECO:0008006" key="6">
    <source>
        <dbReference type="Google" id="ProtNLM"/>
    </source>
</evidence>
<proteinExistence type="predicted"/>
<keyword evidence="1" id="KW-0624">Polysaccharide degradation</keyword>
<protein>
    <recommendedName>
        <fullName evidence="6">Glycosyl hydrolase family 43</fullName>
    </recommendedName>
</protein>
<dbReference type="Proteomes" id="UP000260983">
    <property type="component" value="Unassembled WGS sequence"/>
</dbReference>
<dbReference type="GO" id="GO:0045493">
    <property type="term" value="P:xylan catabolic process"/>
    <property type="evidence" value="ECO:0007669"/>
    <property type="project" value="UniProtKB-KW"/>
</dbReference>
<keyword evidence="3" id="KW-0732">Signal</keyword>
<name>A0A3E5B443_9BACE</name>
<evidence type="ECO:0000256" key="2">
    <source>
        <dbReference type="ARBA" id="ARBA00023277"/>
    </source>
</evidence>
<evidence type="ECO:0000256" key="3">
    <source>
        <dbReference type="SAM" id="SignalP"/>
    </source>
</evidence>
<feature type="signal peptide" evidence="3">
    <location>
        <begin position="1"/>
        <end position="24"/>
    </location>
</feature>
<keyword evidence="1" id="KW-0858">Xylan degradation</keyword>
<sequence length="698" mass="77460">MKRIQVALLLFAIVPMFAITKAIAGNNNQPKTSKFVYHGAGNPYLPLWEHLPDGEPRVFEDPDNPGKFRAYIIGSHDVRFGSYCGPDIRMWSAPVEDLSSWRDEGPIFTYQVEGQWDVMYAPDLVEVKRKDGTKEYYLFPHSRGRDREAMVAKGSRPDGPFTPVNLTADGTKTLPGSILGFDPSVYIEYITDPNDPDYEIGFRAYGYWGFQRSLAAQLDQNTMYSVRPGTEVIPYFMPAGVRRGNNRGPKNISYPHIFPGEDLEAFNFFEASSIRKIGNKYVTIYSGHSGPDYGLGSSNSTLRYAYGDSPLGPWKSGGVLVDSRAPVLNQDGSQLQTTNAGHNTHGSIELINGQWYVFYHRPPRGFGNARQSMVAPIHVEWDKKPVSEGGKVSIRAYDPYAKDNIWTAKDSQGNEYKGAEVTSEGFHIFGLDPYQYYSAGFACYLSDGRIQQDSWDIWDNHAPITNVKNGHIIGYKYFGFGGLNKDKLGLKAFEGTKKGNKTAFNLFLAPKTSKTFKVNVWLNGPWDNETWKGTKIGEIVIPANSVQETTQFTIDVSKFVDHLDKKHAIYLVAESEEAGNLFDLAGLGFSSNKKKIIRPVAPEVKIEVNGQAIEIPATPVRSTESNGITGYDIYETAYKLPAETTGIPAVSASATDKNVKVEIIQATSVSGTAIVKFDYKGLIKTYKVAFSPLVAEVK</sequence>
<reference evidence="4 5" key="1">
    <citation type="submission" date="2018-08" db="EMBL/GenBank/DDBJ databases">
        <title>A genome reference for cultivated species of the human gut microbiota.</title>
        <authorList>
            <person name="Zou Y."/>
            <person name="Xue W."/>
            <person name="Luo G."/>
        </authorList>
    </citation>
    <scope>NUCLEOTIDE SEQUENCE [LARGE SCALE GENOMIC DNA]</scope>
    <source>
        <strain evidence="4 5">OM05-15BH</strain>
    </source>
</reference>
<gene>
    <name evidence="4" type="ORF">DXB65_18910</name>
</gene>
<evidence type="ECO:0000313" key="4">
    <source>
        <dbReference type="EMBL" id="RGN32356.1"/>
    </source>
</evidence>
<dbReference type="PANTHER" id="PTHR43772:SF2">
    <property type="entry name" value="PUTATIVE (AFU_ORTHOLOGUE AFUA_2G04480)-RELATED"/>
    <property type="match status" value="1"/>
</dbReference>
<keyword evidence="2" id="KW-0119">Carbohydrate metabolism</keyword>
<dbReference type="AlphaFoldDB" id="A0A3E5B443"/>
<comment type="caution">
    <text evidence="4">The sequence shown here is derived from an EMBL/GenBank/DDBJ whole genome shotgun (WGS) entry which is preliminary data.</text>
</comment>
<dbReference type="InterPro" id="IPR052176">
    <property type="entry name" value="Glycosyl_Hydrlase_43_Enz"/>
</dbReference>
<dbReference type="EMBL" id="QSUL01000014">
    <property type="protein sequence ID" value="RGN32356.1"/>
    <property type="molecule type" value="Genomic_DNA"/>
</dbReference>
<evidence type="ECO:0000256" key="1">
    <source>
        <dbReference type="ARBA" id="ARBA00022651"/>
    </source>
</evidence>
<accession>A0A3E5B443</accession>
<dbReference type="RefSeq" id="WP_117725183.1">
    <property type="nucleotide sequence ID" value="NZ_QSUL01000014.1"/>
</dbReference>